<keyword evidence="11" id="KW-1185">Reference proteome</keyword>
<evidence type="ECO:0000259" key="9">
    <source>
        <dbReference type="Pfam" id="PF04509"/>
    </source>
</evidence>
<comment type="caution">
    <text evidence="10">The sequence shown here is derived from an EMBL/GenBank/DDBJ whole genome shotgun (WGS) entry which is preliminary data.</text>
</comment>
<dbReference type="PANTHER" id="PTHR43484:SF1">
    <property type="entry name" value="FLAGELLAR MOTOR SWITCH PROTEIN FLIN"/>
    <property type="match status" value="1"/>
</dbReference>
<comment type="similarity">
    <text evidence="2">Belongs to the FliN/MopA/SpaO family.</text>
</comment>
<feature type="domain" description="Flagellar motor switch protein FliN-like C-terminal" evidence="8">
    <location>
        <begin position="313"/>
        <end position="383"/>
    </location>
</feature>
<dbReference type="InterPro" id="IPR001172">
    <property type="entry name" value="FliN_T3SS_HrcQb"/>
</dbReference>
<keyword evidence="4" id="KW-0145">Chemotaxis</keyword>
<evidence type="ECO:0000313" key="11">
    <source>
        <dbReference type="Proteomes" id="UP001589785"/>
    </source>
</evidence>
<proteinExistence type="inferred from homology"/>
<keyword evidence="3" id="KW-1003">Cell membrane</keyword>
<name>A0ABV6GP19_9BACL</name>
<reference evidence="10 11" key="1">
    <citation type="submission" date="2024-09" db="EMBL/GenBank/DDBJ databases">
        <authorList>
            <person name="Sun Q."/>
            <person name="Mori K."/>
        </authorList>
    </citation>
    <scope>NUCLEOTIDE SEQUENCE [LARGE SCALE GENOMIC DNA]</scope>
    <source>
        <strain evidence="10 11">CCM 7224</strain>
    </source>
</reference>
<evidence type="ECO:0000256" key="3">
    <source>
        <dbReference type="ARBA" id="ARBA00022475"/>
    </source>
</evidence>
<dbReference type="Gene3D" id="3.40.1550.10">
    <property type="entry name" value="CheC-like"/>
    <property type="match status" value="1"/>
</dbReference>
<dbReference type="InterPro" id="IPR007597">
    <property type="entry name" value="CheC"/>
</dbReference>
<gene>
    <name evidence="10" type="primary">fliY</name>
    <name evidence="10" type="ORF">ACFFHQ_01860</name>
</gene>
<dbReference type="InterPro" id="IPR036429">
    <property type="entry name" value="SpoA-like_sf"/>
</dbReference>
<sequence length="393" mass="42146">MMNDGMLSQDEIDALLRGMDSGGHVPALHDILTPLEQDALGEIGNISFGSSATALSMLLNQKVEITTPSVSIIERTRVADEFPQPYVAIQVNYTEGLLGTNLLVIKQQDAAIIADLMLGGDGTTADEALGEIQLSAVQEAMNQMMGSAATSMSTVFGKRVDISPPTLHLLDLAEGKGMEYLPDEDFLIKVSFRLKIGELIDSSIMQLLPIDFAKELVAQLLGSPLEEPGAAEVNLKPSADAQPFSEPQPVPTHAQANVGAAVSEAAGRSTDEPPAGRADKERDGATARHIQTADFVEFDAQPLAATEARNLELLFDVPLQVTVELGRTKRSVQEILQLSTGSIIELDKLAGEPVDVFVNNKLIAKGEVVVIDENFGVRITDIVSQSDRLKRLK</sequence>
<dbReference type="Proteomes" id="UP001589785">
    <property type="component" value="Unassembled WGS sequence"/>
</dbReference>
<evidence type="ECO:0000256" key="1">
    <source>
        <dbReference type="ARBA" id="ARBA00004413"/>
    </source>
</evidence>
<dbReference type="InterPro" id="IPR028976">
    <property type="entry name" value="CheC-like_sf"/>
</dbReference>
<dbReference type="PRINTS" id="PR00956">
    <property type="entry name" value="FLGMOTORFLIN"/>
</dbReference>
<evidence type="ECO:0000313" key="10">
    <source>
        <dbReference type="EMBL" id="MFC0296236.1"/>
    </source>
</evidence>
<keyword evidence="5" id="KW-0283">Flagellar rotation</keyword>
<dbReference type="Gene3D" id="2.30.330.10">
    <property type="entry name" value="SpoA-like"/>
    <property type="match status" value="1"/>
</dbReference>
<dbReference type="InterPro" id="IPR001543">
    <property type="entry name" value="FliN-like_C"/>
</dbReference>
<feature type="domain" description="CheC-like protein" evidence="9">
    <location>
        <begin position="132"/>
        <end position="168"/>
    </location>
</feature>
<evidence type="ECO:0000256" key="6">
    <source>
        <dbReference type="ARBA" id="ARBA00023136"/>
    </source>
</evidence>
<dbReference type="SUPFAM" id="SSF103039">
    <property type="entry name" value="CheC-like"/>
    <property type="match status" value="1"/>
</dbReference>
<dbReference type="InterPro" id="IPR051469">
    <property type="entry name" value="FliN/MopA/SpaO"/>
</dbReference>
<keyword evidence="10" id="KW-0282">Flagellum</keyword>
<evidence type="ECO:0000256" key="5">
    <source>
        <dbReference type="ARBA" id="ARBA00022779"/>
    </source>
</evidence>
<keyword evidence="10" id="KW-0969">Cilium</keyword>
<feature type="domain" description="CheC-like protein" evidence="9">
    <location>
        <begin position="36"/>
        <end position="72"/>
    </location>
</feature>
<evidence type="ECO:0000259" key="8">
    <source>
        <dbReference type="Pfam" id="PF01052"/>
    </source>
</evidence>
<protein>
    <submittedName>
        <fullName evidence="10">Flagellar motor switch phosphatase FliY</fullName>
    </submittedName>
</protein>
<dbReference type="InterPro" id="IPR012826">
    <property type="entry name" value="FliN"/>
</dbReference>
<organism evidence="10 11">
    <name type="scientific">Geobacillus jurassicus</name>
    <dbReference type="NCBI Taxonomy" id="235932"/>
    <lineage>
        <taxon>Bacteria</taxon>
        <taxon>Bacillati</taxon>
        <taxon>Bacillota</taxon>
        <taxon>Bacilli</taxon>
        <taxon>Bacillales</taxon>
        <taxon>Anoxybacillaceae</taxon>
        <taxon>Geobacillus</taxon>
    </lineage>
</organism>
<comment type="subcellular location">
    <subcellularLocation>
        <location evidence="1">Cell membrane</location>
        <topology evidence="1">Peripheral membrane protein</topology>
        <orientation evidence="1">Cytoplasmic side</orientation>
    </subcellularLocation>
</comment>
<feature type="region of interest" description="Disordered" evidence="7">
    <location>
        <begin position="239"/>
        <end position="286"/>
    </location>
</feature>
<feature type="compositionally biased region" description="Basic and acidic residues" evidence="7">
    <location>
        <begin position="277"/>
        <end position="286"/>
    </location>
</feature>
<dbReference type="NCBIfam" id="TIGR02480">
    <property type="entry name" value="fliN"/>
    <property type="match status" value="1"/>
</dbReference>
<dbReference type="Pfam" id="PF01052">
    <property type="entry name" value="FliMN_C"/>
    <property type="match status" value="1"/>
</dbReference>
<dbReference type="Pfam" id="PF04509">
    <property type="entry name" value="CheC"/>
    <property type="match status" value="2"/>
</dbReference>
<accession>A0ABV6GP19</accession>
<evidence type="ECO:0000256" key="2">
    <source>
        <dbReference type="ARBA" id="ARBA00009226"/>
    </source>
</evidence>
<dbReference type="EMBL" id="JBHLVN010000007">
    <property type="protein sequence ID" value="MFC0296236.1"/>
    <property type="molecule type" value="Genomic_DNA"/>
</dbReference>
<dbReference type="CDD" id="cd17907">
    <property type="entry name" value="FliY_FliN-Y"/>
    <property type="match status" value="1"/>
</dbReference>
<dbReference type="NCBIfam" id="NF005995">
    <property type="entry name" value="PRK08119.1"/>
    <property type="match status" value="1"/>
</dbReference>
<dbReference type="SUPFAM" id="SSF101801">
    <property type="entry name" value="Surface presentation of antigens (SPOA)"/>
    <property type="match status" value="1"/>
</dbReference>
<dbReference type="RefSeq" id="WP_066230082.1">
    <property type="nucleotide sequence ID" value="NZ_JBHLVN010000007.1"/>
</dbReference>
<keyword evidence="6" id="KW-0472">Membrane</keyword>
<evidence type="ECO:0000256" key="7">
    <source>
        <dbReference type="SAM" id="MobiDB-lite"/>
    </source>
</evidence>
<keyword evidence="10" id="KW-0966">Cell projection</keyword>
<evidence type="ECO:0000256" key="4">
    <source>
        <dbReference type="ARBA" id="ARBA00022500"/>
    </source>
</evidence>
<dbReference type="PANTHER" id="PTHR43484">
    <property type="match status" value="1"/>
</dbReference>